<evidence type="ECO:0000256" key="2">
    <source>
        <dbReference type="ARBA" id="ARBA00022679"/>
    </source>
</evidence>
<proteinExistence type="inferred from homology"/>
<organism evidence="3">
    <name type="scientific">Aeromonas hydrophila</name>
    <dbReference type="NCBI Taxonomy" id="644"/>
    <lineage>
        <taxon>Bacteria</taxon>
        <taxon>Pseudomonadati</taxon>
        <taxon>Pseudomonadota</taxon>
        <taxon>Gammaproteobacteria</taxon>
        <taxon>Aeromonadales</taxon>
        <taxon>Aeromonadaceae</taxon>
        <taxon>Aeromonas</taxon>
    </lineage>
</organism>
<dbReference type="GO" id="GO:0005829">
    <property type="term" value="C:cytosol"/>
    <property type="evidence" value="ECO:0007669"/>
    <property type="project" value="TreeGrafter"/>
</dbReference>
<dbReference type="PANTHER" id="PTHR23416">
    <property type="entry name" value="SIALIC ACID SYNTHASE-RELATED"/>
    <property type="match status" value="1"/>
</dbReference>
<dbReference type="InterPro" id="IPR001451">
    <property type="entry name" value="Hexapep"/>
</dbReference>
<dbReference type="Pfam" id="PF00132">
    <property type="entry name" value="Hexapep"/>
    <property type="match status" value="1"/>
</dbReference>
<accession>A0A346ACY0</accession>
<protein>
    <recommendedName>
        <fullName evidence="4">Acyltransferase</fullName>
    </recommendedName>
</protein>
<keyword evidence="2" id="KW-0808">Transferase</keyword>
<dbReference type="InterPro" id="IPR011004">
    <property type="entry name" value="Trimer_LpxA-like_sf"/>
</dbReference>
<name>A0A346ACY0_AERHY</name>
<comment type="similarity">
    <text evidence="1">Belongs to the transferase hexapeptide repeat family.</text>
</comment>
<dbReference type="EMBL" id="MH449684">
    <property type="protein sequence ID" value="AXL05092.1"/>
    <property type="molecule type" value="Genomic_DNA"/>
</dbReference>
<dbReference type="CDD" id="cd04647">
    <property type="entry name" value="LbH_MAT_like"/>
    <property type="match status" value="1"/>
</dbReference>
<dbReference type="InterPro" id="IPR051159">
    <property type="entry name" value="Hexapeptide_acetyltransf"/>
</dbReference>
<dbReference type="Gene3D" id="2.160.10.10">
    <property type="entry name" value="Hexapeptide repeat proteins"/>
    <property type="match status" value="1"/>
</dbReference>
<dbReference type="GO" id="GO:0008374">
    <property type="term" value="F:O-acyltransferase activity"/>
    <property type="evidence" value="ECO:0007669"/>
    <property type="project" value="TreeGrafter"/>
</dbReference>
<sequence>MKPVIRVIFDEIWSFYQWFFLFIPGRLGHRIRGVMMGFFFKKSGRRITIKENVEIYQPWNLELGDGSGFGRNNIIDCTGGIRIGDNVRFGPNVVIATMNHAKKGGVIGRDTKTKKTVDIGCNCWIGAHVTILPGVKIGDNCIVAAGAVVTKDVLANTAVAGVPAKEI</sequence>
<dbReference type="SUPFAM" id="SSF51161">
    <property type="entry name" value="Trimeric LpxA-like enzymes"/>
    <property type="match status" value="1"/>
</dbReference>
<dbReference type="PANTHER" id="PTHR23416:SF23">
    <property type="entry name" value="ACETYLTRANSFERASE C18B11.09C-RELATED"/>
    <property type="match status" value="1"/>
</dbReference>
<dbReference type="AlphaFoldDB" id="A0A346ACY0"/>
<gene>
    <name evidence="3" type="primary">orf5</name>
</gene>
<evidence type="ECO:0000256" key="1">
    <source>
        <dbReference type="ARBA" id="ARBA00007274"/>
    </source>
</evidence>
<reference evidence="3" key="1">
    <citation type="submission" date="2018-06" db="EMBL/GenBank/DDBJ databases">
        <title>Genetic diversity of the Aeromonas Hydrophila O antigens and development of a suspension array for serotype detection.</title>
        <authorList>
            <person name="Cao H."/>
            <person name="Liu B."/>
        </authorList>
    </citation>
    <scope>NUCLEOTIDE SEQUENCE</scope>
    <source>
        <strain evidence="3">G5388</strain>
    </source>
</reference>
<evidence type="ECO:0000313" key="3">
    <source>
        <dbReference type="EMBL" id="AXL05092.1"/>
    </source>
</evidence>
<evidence type="ECO:0008006" key="4">
    <source>
        <dbReference type="Google" id="ProtNLM"/>
    </source>
</evidence>